<accession>A0ABQ9J3G8</accession>
<evidence type="ECO:0000256" key="1">
    <source>
        <dbReference type="ARBA" id="ARBA00004370"/>
    </source>
</evidence>
<comment type="subcellular location">
    <subcellularLocation>
        <location evidence="1">Membrane</location>
    </subcellularLocation>
</comment>
<gene>
    <name evidence="15" type="ORF">NQ317_018333</name>
</gene>
<keyword evidence="9" id="KW-0472">Membrane</keyword>
<sequence length="211" mass="24199">MTCYVGLSISGLLRPVKQYWLWLAPAWVIHFIHYGHGGGLVELINFTQPVYVWRDDPDSRQNTIKEIINRATSKLDWPQILIFPEGTCTNRSCLITFKPGAFYPGVPIQPVCIRYPNKLDTVTWTWEGPSALKLLWLTLTQPFSNCELEFLPIYVPNEEEKRDPKLFANNVRAVMAKALGVPVVDYTYDDCKLMTRDQGDEPSVCHMYGRS</sequence>
<evidence type="ECO:0000256" key="6">
    <source>
        <dbReference type="ARBA" id="ARBA00022692"/>
    </source>
</evidence>
<keyword evidence="12" id="KW-0012">Acyltransferase</keyword>
<keyword evidence="16" id="KW-1185">Reference proteome</keyword>
<comment type="caution">
    <text evidence="15">The sequence shown here is derived from an EMBL/GenBank/DDBJ whole genome shotgun (WGS) entry which is preliminary data.</text>
</comment>
<dbReference type="EMBL" id="JAPWTJ010001388">
    <property type="protein sequence ID" value="KAJ8972089.1"/>
    <property type="molecule type" value="Genomic_DNA"/>
</dbReference>
<keyword evidence="4" id="KW-0444">Lipid biosynthesis</keyword>
<evidence type="ECO:0000256" key="7">
    <source>
        <dbReference type="ARBA" id="ARBA00022989"/>
    </source>
</evidence>
<dbReference type="InterPro" id="IPR045252">
    <property type="entry name" value="LPCAT1-like"/>
</dbReference>
<keyword evidence="7" id="KW-1133">Transmembrane helix</keyword>
<keyword evidence="8" id="KW-0443">Lipid metabolism</keyword>
<evidence type="ECO:0000256" key="3">
    <source>
        <dbReference type="ARBA" id="ARBA00008655"/>
    </source>
</evidence>
<keyword evidence="11" id="KW-1208">Phospholipid metabolism</keyword>
<evidence type="ECO:0000256" key="10">
    <source>
        <dbReference type="ARBA" id="ARBA00023209"/>
    </source>
</evidence>
<name>A0ABQ9J3G8_9CUCU</name>
<dbReference type="SUPFAM" id="SSF69593">
    <property type="entry name" value="Glycerol-3-phosphate (1)-acyltransferase"/>
    <property type="match status" value="1"/>
</dbReference>
<evidence type="ECO:0000256" key="13">
    <source>
        <dbReference type="ARBA" id="ARBA00025707"/>
    </source>
</evidence>
<keyword evidence="6" id="KW-0812">Transmembrane</keyword>
<dbReference type="CDD" id="cd07991">
    <property type="entry name" value="LPLAT_LPCAT1-like"/>
    <property type="match status" value="1"/>
</dbReference>
<evidence type="ECO:0000256" key="12">
    <source>
        <dbReference type="ARBA" id="ARBA00023315"/>
    </source>
</evidence>
<dbReference type="Pfam" id="PF01553">
    <property type="entry name" value="Acyltransferase"/>
    <property type="match status" value="1"/>
</dbReference>
<dbReference type="PANTHER" id="PTHR23063:SF52">
    <property type="entry name" value="LYSOPHOSPHATIDYLCHOLINE ACYLTRANSFERASE"/>
    <property type="match status" value="1"/>
</dbReference>
<dbReference type="PANTHER" id="PTHR23063">
    <property type="entry name" value="PHOSPHOLIPID ACYLTRANSFERASE"/>
    <property type="match status" value="1"/>
</dbReference>
<feature type="domain" description="Phospholipid/glycerol acyltransferase" evidence="14">
    <location>
        <begin position="22"/>
        <end position="116"/>
    </location>
</feature>
<comment type="pathway">
    <text evidence="13">Phospholipid metabolism.</text>
</comment>
<evidence type="ECO:0000256" key="4">
    <source>
        <dbReference type="ARBA" id="ARBA00022516"/>
    </source>
</evidence>
<protein>
    <recommendedName>
        <fullName evidence="14">Phospholipid/glycerol acyltransferase domain-containing protein</fullName>
    </recommendedName>
</protein>
<keyword evidence="10" id="KW-0594">Phospholipid biosynthesis</keyword>
<dbReference type="SMART" id="SM00563">
    <property type="entry name" value="PlsC"/>
    <property type="match status" value="1"/>
</dbReference>
<comment type="pathway">
    <text evidence="2">Lipid metabolism.</text>
</comment>
<organism evidence="15 16">
    <name type="scientific">Molorchus minor</name>
    <dbReference type="NCBI Taxonomy" id="1323400"/>
    <lineage>
        <taxon>Eukaryota</taxon>
        <taxon>Metazoa</taxon>
        <taxon>Ecdysozoa</taxon>
        <taxon>Arthropoda</taxon>
        <taxon>Hexapoda</taxon>
        <taxon>Insecta</taxon>
        <taxon>Pterygota</taxon>
        <taxon>Neoptera</taxon>
        <taxon>Endopterygota</taxon>
        <taxon>Coleoptera</taxon>
        <taxon>Polyphaga</taxon>
        <taxon>Cucujiformia</taxon>
        <taxon>Chrysomeloidea</taxon>
        <taxon>Cerambycidae</taxon>
        <taxon>Lamiinae</taxon>
        <taxon>Monochamini</taxon>
        <taxon>Molorchus</taxon>
    </lineage>
</organism>
<evidence type="ECO:0000313" key="15">
    <source>
        <dbReference type="EMBL" id="KAJ8972089.1"/>
    </source>
</evidence>
<dbReference type="Proteomes" id="UP001162164">
    <property type="component" value="Unassembled WGS sequence"/>
</dbReference>
<proteinExistence type="inferred from homology"/>
<evidence type="ECO:0000256" key="5">
    <source>
        <dbReference type="ARBA" id="ARBA00022679"/>
    </source>
</evidence>
<evidence type="ECO:0000256" key="11">
    <source>
        <dbReference type="ARBA" id="ARBA00023264"/>
    </source>
</evidence>
<evidence type="ECO:0000313" key="16">
    <source>
        <dbReference type="Proteomes" id="UP001162164"/>
    </source>
</evidence>
<evidence type="ECO:0000256" key="9">
    <source>
        <dbReference type="ARBA" id="ARBA00023136"/>
    </source>
</evidence>
<evidence type="ECO:0000256" key="8">
    <source>
        <dbReference type="ARBA" id="ARBA00023098"/>
    </source>
</evidence>
<dbReference type="InterPro" id="IPR002123">
    <property type="entry name" value="Plipid/glycerol_acylTrfase"/>
</dbReference>
<keyword evidence="5" id="KW-0808">Transferase</keyword>
<evidence type="ECO:0000256" key="2">
    <source>
        <dbReference type="ARBA" id="ARBA00005189"/>
    </source>
</evidence>
<comment type="similarity">
    <text evidence="3">Belongs to the 1-acyl-sn-glycerol-3-phosphate acyltransferase family.</text>
</comment>
<reference evidence="15" key="1">
    <citation type="journal article" date="2023" name="Insect Mol. Biol.">
        <title>Genome sequencing provides insights into the evolution of gene families encoding plant cell wall-degrading enzymes in longhorned beetles.</title>
        <authorList>
            <person name="Shin N.R."/>
            <person name="Okamura Y."/>
            <person name="Kirsch R."/>
            <person name="Pauchet Y."/>
        </authorList>
    </citation>
    <scope>NUCLEOTIDE SEQUENCE</scope>
    <source>
        <strain evidence="15">MMC_N1</strain>
    </source>
</reference>
<evidence type="ECO:0000259" key="14">
    <source>
        <dbReference type="SMART" id="SM00563"/>
    </source>
</evidence>